<dbReference type="GO" id="GO:0042645">
    <property type="term" value="C:mitochondrial nucleoid"/>
    <property type="evidence" value="ECO:0007669"/>
    <property type="project" value="TreeGrafter"/>
</dbReference>
<dbReference type="Gene3D" id="2.60.40.1470">
    <property type="entry name" value="ApaG domain"/>
    <property type="match status" value="1"/>
</dbReference>
<dbReference type="AlphaFoldDB" id="A0A448Z8J6"/>
<sequence length="445" mass="48984">MLASSANSRLPAAAGTARQVYAWGGLLKQKRTSSKAMGTVMSAKKQHRRVNAGGVVHNEFRSCSNDNKGFYNLNNGMAIRRESFRMMTTNSGDESKESKTRIATVRLYRMLRRSCKGLAPTDQGTILIQNEILASDWGKHSFRDNDIMDNDSGDEVDTLVTENQTNELIRLFLRWNGIDPDAGFSKVNEWYDELMSGARFRDAKNTEVGACWTTPHQLRETVRFAFLSSSKLSTQTPTELQGLAVRAIQMMQEQNTLWKKSSVSTTLDGLVRVTATSRCLGTVSPVSFAAPSSPLDPKYRFAYRIRVENISPETTVQLLGRYWHITEEGDGSDEESLEPIEVDAPYTGAVGQLPVLRPGQAFEYVSGTDLATPVGTMKGHFYMATVPEKTKSAKSGDDVVAVSYQGSKGSCGTSSSSSKESGTGGNDTRLFHAAVKPFRLESFEK</sequence>
<evidence type="ECO:0000259" key="2">
    <source>
        <dbReference type="PROSITE" id="PS51087"/>
    </source>
</evidence>
<keyword evidence="4" id="KW-1185">Reference proteome</keyword>
<dbReference type="GO" id="GO:0070987">
    <property type="term" value="P:error-free translesion synthesis"/>
    <property type="evidence" value="ECO:0007669"/>
    <property type="project" value="TreeGrafter"/>
</dbReference>
<dbReference type="Pfam" id="PF04379">
    <property type="entry name" value="DUF525"/>
    <property type="match status" value="1"/>
</dbReference>
<feature type="compositionally biased region" description="Low complexity" evidence="1">
    <location>
        <begin position="406"/>
        <end position="421"/>
    </location>
</feature>
<dbReference type="PROSITE" id="PS51087">
    <property type="entry name" value="APAG"/>
    <property type="match status" value="1"/>
</dbReference>
<evidence type="ECO:0000313" key="4">
    <source>
        <dbReference type="Proteomes" id="UP000291116"/>
    </source>
</evidence>
<dbReference type="PANTHER" id="PTHR14289">
    <property type="entry name" value="F-BOX ONLY PROTEIN 3"/>
    <property type="match status" value="1"/>
</dbReference>
<dbReference type="PANTHER" id="PTHR14289:SF16">
    <property type="entry name" value="POLYMERASE DELTA-INTERACTING PROTEIN 2"/>
    <property type="match status" value="1"/>
</dbReference>
<feature type="region of interest" description="Disordered" evidence="1">
    <location>
        <begin position="405"/>
        <end position="430"/>
    </location>
</feature>
<dbReference type="EMBL" id="CAACVS010000164">
    <property type="protein sequence ID" value="VEU38320.1"/>
    <property type="molecule type" value="Genomic_DNA"/>
</dbReference>
<evidence type="ECO:0000313" key="3">
    <source>
        <dbReference type="EMBL" id="VEU38320.1"/>
    </source>
</evidence>
<accession>A0A448Z8J6</accession>
<proteinExistence type="predicted"/>
<reference evidence="3 4" key="1">
    <citation type="submission" date="2019-01" db="EMBL/GenBank/DDBJ databases">
        <authorList>
            <person name="Ferrante I. M."/>
        </authorList>
    </citation>
    <scope>NUCLEOTIDE SEQUENCE [LARGE SCALE GENOMIC DNA]</scope>
    <source>
        <strain evidence="3 4">B856</strain>
    </source>
</reference>
<dbReference type="OrthoDB" id="48536at2759"/>
<evidence type="ECO:0000256" key="1">
    <source>
        <dbReference type="SAM" id="MobiDB-lite"/>
    </source>
</evidence>
<dbReference type="SUPFAM" id="SSF110069">
    <property type="entry name" value="ApaG-like"/>
    <property type="match status" value="1"/>
</dbReference>
<dbReference type="InterPro" id="IPR036767">
    <property type="entry name" value="ApaG_sf"/>
</dbReference>
<dbReference type="GO" id="GO:0005634">
    <property type="term" value="C:nucleus"/>
    <property type="evidence" value="ECO:0007669"/>
    <property type="project" value="TreeGrafter"/>
</dbReference>
<organism evidence="3 4">
    <name type="scientific">Pseudo-nitzschia multistriata</name>
    <dbReference type="NCBI Taxonomy" id="183589"/>
    <lineage>
        <taxon>Eukaryota</taxon>
        <taxon>Sar</taxon>
        <taxon>Stramenopiles</taxon>
        <taxon>Ochrophyta</taxon>
        <taxon>Bacillariophyta</taxon>
        <taxon>Bacillariophyceae</taxon>
        <taxon>Bacillariophycidae</taxon>
        <taxon>Bacillariales</taxon>
        <taxon>Bacillariaceae</taxon>
        <taxon>Pseudo-nitzschia</taxon>
    </lineage>
</organism>
<dbReference type="Proteomes" id="UP000291116">
    <property type="component" value="Unassembled WGS sequence"/>
</dbReference>
<dbReference type="InterPro" id="IPR007474">
    <property type="entry name" value="ApaG_domain"/>
</dbReference>
<feature type="domain" description="ApaG" evidence="2">
    <location>
        <begin position="273"/>
        <end position="445"/>
    </location>
</feature>
<gene>
    <name evidence="3" type="ORF">PSNMU_V1.4_AUG-EV-PASAV3_0051410</name>
</gene>
<protein>
    <recommendedName>
        <fullName evidence="2">ApaG domain-containing protein</fullName>
    </recommendedName>
</protein>
<name>A0A448Z8J6_9STRA</name>